<feature type="domain" description="SF4 helicase" evidence="2">
    <location>
        <begin position="305"/>
        <end position="561"/>
    </location>
</feature>
<dbReference type="SUPFAM" id="SSF56731">
    <property type="entry name" value="DNA primase core"/>
    <property type="match status" value="1"/>
</dbReference>
<dbReference type="Pfam" id="PF13662">
    <property type="entry name" value="Toprim_4"/>
    <property type="match status" value="1"/>
</dbReference>
<dbReference type="PANTHER" id="PTHR12873:SF0">
    <property type="entry name" value="TWINKLE MTDNA HELICASE"/>
    <property type="match status" value="1"/>
</dbReference>
<reference evidence="3" key="1">
    <citation type="submission" date="2020-05" db="EMBL/GenBank/DDBJ databases">
        <authorList>
            <person name="Chiriac C."/>
            <person name="Salcher M."/>
            <person name="Ghai R."/>
            <person name="Kavagutti S V."/>
        </authorList>
    </citation>
    <scope>NUCLEOTIDE SEQUENCE</scope>
</reference>
<dbReference type="CDD" id="cd01029">
    <property type="entry name" value="TOPRIM_primases"/>
    <property type="match status" value="1"/>
</dbReference>
<dbReference type="GO" id="GO:0005524">
    <property type="term" value="F:ATP binding"/>
    <property type="evidence" value="ECO:0007669"/>
    <property type="project" value="InterPro"/>
</dbReference>
<dbReference type="InterPro" id="IPR007694">
    <property type="entry name" value="DNA_helicase_DnaB-like_C"/>
</dbReference>
<dbReference type="Gene3D" id="3.40.50.300">
    <property type="entry name" value="P-loop containing nucleotide triphosphate hydrolases"/>
    <property type="match status" value="1"/>
</dbReference>
<accession>A0A6J5Q6X0</accession>
<dbReference type="GO" id="GO:0003697">
    <property type="term" value="F:single-stranded DNA binding"/>
    <property type="evidence" value="ECO:0007669"/>
    <property type="project" value="InterPro"/>
</dbReference>
<proteinExistence type="predicted"/>
<organism evidence="3">
    <name type="scientific">uncultured Caudovirales phage</name>
    <dbReference type="NCBI Taxonomy" id="2100421"/>
    <lineage>
        <taxon>Viruses</taxon>
        <taxon>Duplodnaviria</taxon>
        <taxon>Heunggongvirae</taxon>
        <taxon>Uroviricota</taxon>
        <taxon>Caudoviricetes</taxon>
        <taxon>Peduoviridae</taxon>
        <taxon>Maltschvirus</taxon>
        <taxon>Maltschvirus maltsch</taxon>
    </lineage>
</organism>
<feature type="domain" description="Toprim" evidence="1">
    <location>
        <begin position="160"/>
        <end position="258"/>
    </location>
</feature>
<dbReference type="GO" id="GO:0043139">
    <property type="term" value="F:5'-3' DNA helicase activity"/>
    <property type="evidence" value="ECO:0007669"/>
    <property type="project" value="InterPro"/>
</dbReference>
<dbReference type="InterPro" id="IPR027417">
    <property type="entry name" value="P-loop_NTPase"/>
</dbReference>
<sequence length="561" mass="62936">MIEAMIERSGFDQTGRIACPYCSNERKKTNSKDMTLTRKPDGAVVYHCHHCSASGSIQPKEIKLSAVPVLKIENQVLQPFHYDYLLSRGISKPTADRMRLFGADKFFPKLDRHSDAIAFPYYRNGALVAVKYRSFPDKAFTQDAGGAHDFFGLDQLEKGKPIIIVEGEIDCLTLMEAGIENVVSVPSGAPIKVADGKVLPSEDKRFSYVWNAVEYLDAAPYVILATDQDTAGQALAEELARRIGKEKCRLAKFAAKDLNEIFLNDPSTHDPSTQIREILEAAVAYPIAGLSEATTYKDRLNDLYARGTGKGFSTGFKSIDDIYTVAPAQLTVVTGYPSSGKSNFVDQIAVNLASNDDWKFAICSFENQPEIHITRLMEIYTRKRFFDGKNRMNDQEKDEAFKWVNDHFLFIDTNGDEPSTLDSILTRAKVAIKRMGVRGLVIDPYNFIDLTRNSTETEAISDMLTKVQRFVKAHDLHCWFVAHPAKVNRTGMEQPRPDGMSISGSMAWWAKTDCGITIHRKDGFVEMAVWKCRHRWVGTQGETTLLFNTTSGTYSENLDMF</sequence>
<evidence type="ECO:0000259" key="1">
    <source>
        <dbReference type="PROSITE" id="PS50880"/>
    </source>
</evidence>
<evidence type="ECO:0000259" key="2">
    <source>
        <dbReference type="PROSITE" id="PS51199"/>
    </source>
</evidence>
<dbReference type="GO" id="GO:0006260">
    <property type="term" value="P:DNA replication"/>
    <property type="evidence" value="ECO:0007669"/>
    <property type="project" value="InterPro"/>
</dbReference>
<dbReference type="PROSITE" id="PS50880">
    <property type="entry name" value="TOPRIM"/>
    <property type="match status" value="1"/>
</dbReference>
<dbReference type="InterPro" id="IPR034154">
    <property type="entry name" value="TOPRIM_DnaG/twinkle"/>
</dbReference>
<gene>
    <name evidence="3" type="ORF">UFOVP1049_35</name>
</gene>
<name>A0A6J5Q6X0_9CAUD</name>
<dbReference type="InterPro" id="IPR027032">
    <property type="entry name" value="Twinkle-like"/>
</dbReference>
<dbReference type="SUPFAM" id="SSF52540">
    <property type="entry name" value="P-loop containing nucleoside triphosphate hydrolases"/>
    <property type="match status" value="1"/>
</dbReference>
<dbReference type="Gene3D" id="3.40.1360.10">
    <property type="match status" value="1"/>
</dbReference>
<dbReference type="InterPro" id="IPR006171">
    <property type="entry name" value="TOPRIM_dom"/>
</dbReference>
<evidence type="ECO:0000313" key="3">
    <source>
        <dbReference type="EMBL" id="CAB4180460.1"/>
    </source>
</evidence>
<dbReference type="PROSITE" id="PS51199">
    <property type="entry name" value="SF4_HELICASE"/>
    <property type="match status" value="1"/>
</dbReference>
<dbReference type="SMART" id="SM00493">
    <property type="entry name" value="TOPRIM"/>
    <property type="match status" value="1"/>
</dbReference>
<protein>
    <submittedName>
        <fullName evidence="3">Archaeal primase DnaG/twinkle, TOPRIM domain</fullName>
    </submittedName>
</protein>
<dbReference type="Pfam" id="PF03796">
    <property type="entry name" value="DnaB_C"/>
    <property type="match status" value="1"/>
</dbReference>
<dbReference type="PANTHER" id="PTHR12873">
    <property type="entry name" value="T7-LIKE MITOCHONDRIAL DNA HELICASE"/>
    <property type="match status" value="1"/>
</dbReference>
<dbReference type="EMBL" id="LR796986">
    <property type="protein sequence ID" value="CAB4180460.1"/>
    <property type="molecule type" value="Genomic_DNA"/>
</dbReference>